<evidence type="ECO:0000259" key="3">
    <source>
        <dbReference type="Pfam" id="PF01336"/>
    </source>
</evidence>
<dbReference type="STRING" id="1198449.ACAM_0837"/>
<dbReference type="EMBL" id="AP012489">
    <property type="protein sequence ID" value="BAN90306.1"/>
    <property type="molecule type" value="Genomic_DNA"/>
</dbReference>
<dbReference type="PANTHER" id="PTHR13356">
    <property type="entry name" value="OB FOLD NUCLEIC ACID BINDING PROTEIN-RELATED"/>
    <property type="match status" value="1"/>
</dbReference>
<dbReference type="KEGG" id="acj:ACAM_0837"/>
<dbReference type="eggNOG" id="arCOG01510">
    <property type="taxonomic scope" value="Archaea"/>
</dbReference>
<protein>
    <submittedName>
        <fullName evidence="4">SsDNA-binding protein</fullName>
    </submittedName>
</protein>
<evidence type="ECO:0000313" key="4">
    <source>
        <dbReference type="EMBL" id="BAN90306.1"/>
    </source>
</evidence>
<accession>U3TD02</accession>
<dbReference type="InterPro" id="IPR012340">
    <property type="entry name" value="NA-bd_OB-fold"/>
</dbReference>
<evidence type="ECO:0000256" key="2">
    <source>
        <dbReference type="SAM" id="MobiDB-lite"/>
    </source>
</evidence>
<evidence type="ECO:0000313" key="5">
    <source>
        <dbReference type="Proteomes" id="UP000016887"/>
    </source>
</evidence>
<dbReference type="NCBIfam" id="NF005050">
    <property type="entry name" value="PRK06461.1-4"/>
    <property type="match status" value="1"/>
</dbReference>
<dbReference type="SUPFAM" id="SSF50249">
    <property type="entry name" value="Nucleic acid-binding proteins"/>
    <property type="match status" value="1"/>
</dbReference>
<name>U3TD02_9CREN</name>
<reference evidence="4 5" key="1">
    <citation type="journal article" date="2013" name="Appl. Environ. Microbiol.">
        <title>Variation of the Virus-Related Elements within Syntenic Genomes of the Hyperthermophilic Archaeon Aeropyrum.</title>
        <authorList>
            <person name="Daifuku T."/>
            <person name="Yoshida T."/>
            <person name="Kitamura T."/>
            <person name="Kawaichi S."/>
            <person name="Inoue T."/>
            <person name="Nomura K."/>
            <person name="Yoshida Y."/>
            <person name="Kuno S."/>
            <person name="Sako Y."/>
        </authorList>
    </citation>
    <scope>NUCLEOTIDE SEQUENCE [LARGE SCALE GENOMIC DNA]</scope>
    <source>
        <strain evidence="4 5">SY1</strain>
    </source>
</reference>
<keyword evidence="5" id="KW-1185">Reference proteome</keyword>
<dbReference type="GO" id="GO:0003677">
    <property type="term" value="F:DNA binding"/>
    <property type="evidence" value="ECO:0007669"/>
    <property type="project" value="UniProtKB-KW"/>
</dbReference>
<evidence type="ECO:0000256" key="1">
    <source>
        <dbReference type="ARBA" id="ARBA00023125"/>
    </source>
</evidence>
<dbReference type="Gene3D" id="2.40.50.140">
    <property type="entry name" value="Nucleic acid-binding proteins"/>
    <property type="match status" value="1"/>
</dbReference>
<dbReference type="Pfam" id="PF01336">
    <property type="entry name" value="tRNA_anti-codon"/>
    <property type="match status" value="1"/>
</dbReference>
<feature type="domain" description="OB" evidence="3">
    <location>
        <begin position="11"/>
        <end position="83"/>
    </location>
</feature>
<dbReference type="GO" id="GO:0010212">
    <property type="term" value="P:response to ionizing radiation"/>
    <property type="evidence" value="ECO:0007669"/>
    <property type="project" value="TreeGrafter"/>
</dbReference>
<feature type="compositionally biased region" description="Gly residues" evidence="2">
    <location>
        <begin position="121"/>
        <end position="133"/>
    </location>
</feature>
<dbReference type="InterPro" id="IPR051231">
    <property type="entry name" value="SOSS-B"/>
</dbReference>
<dbReference type="PANTHER" id="PTHR13356:SF0">
    <property type="entry name" value="SOSS COMPLEX SUBUNIT B HOMOLOG"/>
    <property type="match status" value="1"/>
</dbReference>
<feature type="region of interest" description="Disordered" evidence="2">
    <location>
        <begin position="114"/>
        <end position="144"/>
    </location>
</feature>
<dbReference type="AlphaFoldDB" id="U3TD02"/>
<dbReference type="GO" id="GO:0000724">
    <property type="term" value="P:double-strand break repair via homologous recombination"/>
    <property type="evidence" value="ECO:0007669"/>
    <property type="project" value="TreeGrafter"/>
</dbReference>
<dbReference type="CDD" id="cd04491">
    <property type="entry name" value="SoSSB_OBF"/>
    <property type="match status" value="1"/>
</dbReference>
<keyword evidence="1 4" id="KW-0238">DNA-binding</keyword>
<dbReference type="InterPro" id="IPR004365">
    <property type="entry name" value="NA-bd_OB_tRNA"/>
</dbReference>
<proteinExistence type="predicted"/>
<gene>
    <name evidence="4" type="ORF">ACAM_0837</name>
</gene>
<organism evidence="4 5">
    <name type="scientific">Aeropyrum camini SY1 = JCM 12091</name>
    <dbReference type="NCBI Taxonomy" id="1198449"/>
    <lineage>
        <taxon>Archaea</taxon>
        <taxon>Thermoproteota</taxon>
        <taxon>Thermoprotei</taxon>
        <taxon>Desulfurococcales</taxon>
        <taxon>Desulfurococcaceae</taxon>
        <taxon>Aeropyrum</taxon>
    </lineage>
</organism>
<sequence length="144" mass="15697">MDLKEGLRNISISGRVLEAGEPKMVETKRGPATLSEAVIGDESGRVKVTLWGSHAGTLKEGEAVKIEGAWTTSYRGKVQVNVGRESTIERVESDEVPQASDIPEEMPEAQYRGFGQRQPYRGGGFGGFRGGGYQPRRGGGRRRF</sequence>
<dbReference type="Proteomes" id="UP000016887">
    <property type="component" value="Chromosome"/>
</dbReference>